<evidence type="ECO:0000256" key="1">
    <source>
        <dbReference type="ARBA" id="ARBA00004726"/>
    </source>
</evidence>
<dbReference type="InterPro" id="IPR015864">
    <property type="entry name" value="FAD_synthase"/>
</dbReference>
<keyword evidence="3" id="KW-0285">Flavoprotein</keyword>
<reference evidence="12 13" key="1">
    <citation type="submission" date="2018-02" db="EMBL/GenBank/DDBJ databases">
        <title>Complete genome sequence of Streptomyces dengpaensis, the producer of angucyclines.</title>
        <authorList>
            <person name="Yumei L."/>
        </authorList>
    </citation>
    <scope>NUCLEOTIDE SEQUENCE [LARGE SCALE GENOMIC DNA]</scope>
    <source>
        <strain evidence="12 13">XZHG99</strain>
    </source>
</reference>
<dbReference type="SUPFAM" id="SSF52374">
    <property type="entry name" value="Nucleotidylyl transferase"/>
    <property type="match status" value="1"/>
</dbReference>
<evidence type="ECO:0000256" key="8">
    <source>
        <dbReference type="ARBA" id="ARBA00022827"/>
    </source>
</evidence>
<keyword evidence="8" id="KW-0274">FAD</keyword>
<evidence type="ECO:0000313" key="12">
    <source>
        <dbReference type="EMBL" id="AVH58487.1"/>
    </source>
</evidence>
<name>A0ABN5I5W7_9ACTN</name>
<keyword evidence="9" id="KW-0067">ATP-binding</keyword>
<comment type="catalytic activity">
    <reaction evidence="10">
        <text>FMN + ATP + H(+) = FAD + diphosphate</text>
        <dbReference type="Rhea" id="RHEA:17237"/>
        <dbReference type="ChEBI" id="CHEBI:15378"/>
        <dbReference type="ChEBI" id="CHEBI:30616"/>
        <dbReference type="ChEBI" id="CHEBI:33019"/>
        <dbReference type="ChEBI" id="CHEBI:57692"/>
        <dbReference type="ChEBI" id="CHEBI:58210"/>
        <dbReference type="EC" id="2.7.7.2"/>
    </reaction>
</comment>
<dbReference type="EC" id="2.7.7.2" evidence="2"/>
<dbReference type="Gene3D" id="3.40.50.620">
    <property type="entry name" value="HUPs"/>
    <property type="match status" value="1"/>
</dbReference>
<evidence type="ECO:0000256" key="3">
    <source>
        <dbReference type="ARBA" id="ARBA00022630"/>
    </source>
</evidence>
<sequence length="135" mass="14451">MLQGSSWQQTSRQATCLGIDVVFVLPFTDLLANTTAEAFASKVIAERLRASVVVVGDNFRFGKGGRGDVDTLKRMGASNGFTVEAVGAVEYDGQTCSSTLVRNHLDIGDRASAEKLLGRPVTWRDACVTPTAAER</sequence>
<evidence type="ECO:0000256" key="10">
    <source>
        <dbReference type="ARBA" id="ARBA00049494"/>
    </source>
</evidence>
<evidence type="ECO:0000259" key="11">
    <source>
        <dbReference type="Pfam" id="PF06574"/>
    </source>
</evidence>
<organism evidence="12 13">
    <name type="scientific">Streptomyces dengpaensis</name>
    <dbReference type="NCBI Taxonomy" id="2049881"/>
    <lineage>
        <taxon>Bacteria</taxon>
        <taxon>Bacillati</taxon>
        <taxon>Actinomycetota</taxon>
        <taxon>Actinomycetes</taxon>
        <taxon>Kitasatosporales</taxon>
        <taxon>Streptomycetaceae</taxon>
        <taxon>Streptomyces</taxon>
    </lineage>
</organism>
<evidence type="ECO:0000256" key="2">
    <source>
        <dbReference type="ARBA" id="ARBA00012393"/>
    </source>
</evidence>
<comment type="pathway">
    <text evidence="1">Cofactor biosynthesis; FAD biosynthesis; FAD from FMN: step 1/1.</text>
</comment>
<evidence type="ECO:0000256" key="6">
    <source>
        <dbReference type="ARBA" id="ARBA00022695"/>
    </source>
</evidence>
<evidence type="ECO:0000256" key="9">
    <source>
        <dbReference type="ARBA" id="ARBA00022840"/>
    </source>
</evidence>
<keyword evidence="4" id="KW-0288">FMN</keyword>
<keyword evidence="7" id="KW-0547">Nucleotide-binding</keyword>
<feature type="domain" description="FAD synthetase" evidence="11">
    <location>
        <begin position="13"/>
        <end position="99"/>
    </location>
</feature>
<evidence type="ECO:0000256" key="4">
    <source>
        <dbReference type="ARBA" id="ARBA00022643"/>
    </source>
</evidence>
<gene>
    <name evidence="12" type="ORF">C4B68_24965</name>
</gene>
<dbReference type="EMBL" id="CP026652">
    <property type="protein sequence ID" value="AVH58487.1"/>
    <property type="molecule type" value="Genomic_DNA"/>
</dbReference>
<dbReference type="InterPro" id="IPR014729">
    <property type="entry name" value="Rossmann-like_a/b/a_fold"/>
</dbReference>
<protein>
    <recommendedName>
        <fullName evidence="2">FAD synthase</fullName>
        <ecNumber evidence="2">2.7.7.2</ecNumber>
    </recommendedName>
</protein>
<evidence type="ECO:0000313" key="13">
    <source>
        <dbReference type="Proteomes" id="UP000238413"/>
    </source>
</evidence>
<keyword evidence="13" id="KW-1185">Reference proteome</keyword>
<proteinExistence type="predicted"/>
<dbReference type="RefSeq" id="WP_099505278.1">
    <property type="nucleotide sequence ID" value="NZ_CP026652.1"/>
</dbReference>
<keyword evidence="5" id="KW-0808">Transferase</keyword>
<dbReference type="Proteomes" id="UP000238413">
    <property type="component" value="Chromosome"/>
</dbReference>
<evidence type="ECO:0000256" key="7">
    <source>
        <dbReference type="ARBA" id="ARBA00022741"/>
    </source>
</evidence>
<dbReference type="Pfam" id="PF06574">
    <property type="entry name" value="FAD_syn"/>
    <property type="match status" value="1"/>
</dbReference>
<keyword evidence="6" id="KW-0548">Nucleotidyltransferase</keyword>
<accession>A0ABN5I5W7</accession>
<evidence type="ECO:0000256" key="5">
    <source>
        <dbReference type="ARBA" id="ARBA00022679"/>
    </source>
</evidence>